<dbReference type="EMBL" id="CP002209">
    <property type="protein sequence ID" value="ADN75058.1"/>
    <property type="molecule type" value="Genomic_DNA"/>
</dbReference>
<feature type="active site" description="Nucleophile" evidence="4">
    <location>
        <position position="82"/>
    </location>
</feature>
<dbReference type="InterPro" id="IPR050170">
    <property type="entry name" value="TruD_pseudoU_synthase"/>
</dbReference>
<dbReference type="PROSITE" id="PS01268">
    <property type="entry name" value="UPF0024"/>
    <property type="match status" value="1"/>
</dbReference>
<dbReference type="Gene3D" id="3.30.2350.20">
    <property type="entry name" value="TruD, catalytic domain"/>
    <property type="match status" value="1"/>
</dbReference>
<dbReference type="InterPro" id="IPR011760">
    <property type="entry name" value="PsdUridine_synth_TruD_insert"/>
</dbReference>
<evidence type="ECO:0000256" key="2">
    <source>
        <dbReference type="ARBA" id="ARBA00022694"/>
    </source>
</evidence>
<protein>
    <recommendedName>
        <fullName evidence="4">tRNA pseudouridine synthase D</fullName>
        <ecNumber evidence="4">5.4.99.27</ecNumber>
    </recommendedName>
    <alternativeName>
        <fullName evidence="4">tRNA pseudouridine(13) synthase</fullName>
    </alternativeName>
    <alternativeName>
        <fullName evidence="4">tRNA pseudouridylate synthase D</fullName>
    </alternativeName>
    <alternativeName>
        <fullName evidence="4">tRNA-uridine isomerase D</fullName>
    </alternativeName>
</protein>
<dbReference type="EC" id="5.4.99.27" evidence="4"/>
<dbReference type="AlphaFoldDB" id="E1ST02"/>
<dbReference type="CDD" id="cd02575">
    <property type="entry name" value="PseudoU_synth_EcTruD"/>
    <property type="match status" value="1"/>
</dbReference>
<keyword evidence="2 4" id="KW-0819">tRNA processing</keyword>
<dbReference type="InterPro" id="IPR020103">
    <property type="entry name" value="PsdUridine_synth_cat_dom_sf"/>
</dbReference>
<dbReference type="SUPFAM" id="SSF55120">
    <property type="entry name" value="Pseudouridine synthase"/>
    <property type="match status" value="1"/>
</dbReference>
<dbReference type="PROSITE" id="PS50984">
    <property type="entry name" value="TRUD"/>
    <property type="match status" value="1"/>
</dbReference>
<evidence type="ECO:0000256" key="1">
    <source>
        <dbReference type="ARBA" id="ARBA00007953"/>
    </source>
</evidence>
<dbReference type="HAMAP" id="MF_01082">
    <property type="entry name" value="TruD"/>
    <property type="match status" value="1"/>
</dbReference>
<dbReference type="PANTHER" id="PTHR47811">
    <property type="entry name" value="TRNA PSEUDOURIDINE SYNTHASE D"/>
    <property type="match status" value="1"/>
</dbReference>
<proteinExistence type="inferred from homology"/>
<name>E1ST02_FERBD</name>
<dbReference type="eggNOG" id="COG0585">
    <property type="taxonomic scope" value="Bacteria"/>
</dbReference>
<dbReference type="HOGENOM" id="CLU_005281_4_0_6"/>
<evidence type="ECO:0000256" key="3">
    <source>
        <dbReference type="ARBA" id="ARBA00023235"/>
    </source>
</evidence>
<evidence type="ECO:0000259" key="5">
    <source>
        <dbReference type="PROSITE" id="PS50984"/>
    </source>
</evidence>
<keyword evidence="7" id="KW-1185">Reference proteome</keyword>
<dbReference type="RefSeq" id="WP_013344364.1">
    <property type="nucleotide sequence ID" value="NC_014541.1"/>
</dbReference>
<comment type="function">
    <text evidence="4">Responsible for synthesis of pseudouridine from uracil-13 in transfer RNAs.</text>
</comment>
<dbReference type="GO" id="GO:0005829">
    <property type="term" value="C:cytosol"/>
    <property type="evidence" value="ECO:0007669"/>
    <property type="project" value="TreeGrafter"/>
</dbReference>
<dbReference type="Proteomes" id="UP000006683">
    <property type="component" value="Chromosome"/>
</dbReference>
<dbReference type="STRING" id="550540.Fbal_0849"/>
<feature type="domain" description="TRUD" evidence="5">
    <location>
        <begin position="156"/>
        <end position="302"/>
    </location>
</feature>
<organism evidence="6 7">
    <name type="scientific">Ferrimonas balearica (strain DSM 9799 / CCM 4581 / KCTC 23876 / PAT)</name>
    <dbReference type="NCBI Taxonomy" id="550540"/>
    <lineage>
        <taxon>Bacteria</taxon>
        <taxon>Pseudomonadati</taxon>
        <taxon>Pseudomonadota</taxon>
        <taxon>Gammaproteobacteria</taxon>
        <taxon>Alteromonadales</taxon>
        <taxon>Ferrimonadaceae</taxon>
        <taxon>Ferrimonas</taxon>
    </lineage>
</organism>
<dbReference type="KEGG" id="fbl:Fbal_0849"/>
<dbReference type="InterPro" id="IPR001656">
    <property type="entry name" value="PsdUridine_synth_TruD"/>
</dbReference>
<dbReference type="GeneID" id="67181091"/>
<sequence>MTDYTLPQWHYLLGEPSSEAWIRREPEHFQVDEMLPFTPDGAGEHHLLHIEKRDLTTHQLAKIVAKFADVPARDVSWAGLKDRHGVTRQWLSVRIPGKVDPDWAQLNDRYITLLAAHRHGRKLRTGALLGNRFKIALSGVTDRDALEARLAEVSKGVPNYYGEQRFGHGGNNVRRAAEMFSGRKVKDRNKRSIYLSAARSFLFNHVVSARLAQHGVTPLAGDAVMLHGSNSFFVAEQWDAENLGRLLQGDIELSAPLPGDGDLRSQGVANAFETEVLAPFAELTEGLKGARVDVDRRRLLLKPEQFRHHWEDDLLWLEFVLPSGAFATSVLRELARYQDAQAIELRSEIE</sequence>
<dbReference type="OrthoDB" id="1550679at2"/>
<accession>E1ST02</accession>
<reference evidence="6 7" key="1">
    <citation type="journal article" date="2010" name="Stand. Genomic Sci.">
        <title>Complete genome sequence of Ferrimonas balearica type strain (PAT).</title>
        <authorList>
            <person name="Nolan M."/>
            <person name="Sikorski J."/>
            <person name="Davenport K."/>
            <person name="Lucas S."/>
            <person name="Glavina Del Rio T."/>
            <person name="Tice H."/>
            <person name="Cheng J."/>
            <person name="Goodwin L."/>
            <person name="Pitluck S."/>
            <person name="Liolios K."/>
            <person name="Ivanova N."/>
            <person name="Mavromatis K."/>
            <person name="Ovchinnikova G."/>
            <person name="Pati A."/>
            <person name="Chen A."/>
            <person name="Palaniappan K."/>
            <person name="Land M."/>
            <person name="Hauser L."/>
            <person name="Chang Y."/>
            <person name="Jeffries C."/>
            <person name="Tapia R."/>
            <person name="Brettin T."/>
            <person name="Detter J."/>
            <person name="Han C."/>
            <person name="Yasawong M."/>
            <person name="Rohde M."/>
            <person name="Tindall B."/>
            <person name="Goker M."/>
            <person name="Woyke T."/>
            <person name="Bristow J."/>
            <person name="Eisen J."/>
            <person name="Markowitz V."/>
            <person name="Hugenholtz P."/>
            <person name="Kyrpides N."/>
            <person name="Klenk H."/>
            <person name="Lapidus A."/>
        </authorList>
    </citation>
    <scope>NUCLEOTIDE SEQUENCE [LARGE SCALE GENOMIC DNA]</scope>
    <source>
        <strain evidence="7">DSM 9799 / CCM 4581 / KCTC 23876 / PAT</strain>
    </source>
</reference>
<evidence type="ECO:0000313" key="6">
    <source>
        <dbReference type="EMBL" id="ADN75058.1"/>
    </source>
</evidence>
<dbReference type="InterPro" id="IPR020119">
    <property type="entry name" value="PsdUridine_synth_TruD_CS"/>
</dbReference>
<dbReference type="Gene3D" id="3.30.2340.10">
    <property type="entry name" value="TruD, insertion domain"/>
    <property type="match status" value="1"/>
</dbReference>
<comment type="similarity">
    <text evidence="1 4">Belongs to the pseudouridine synthase TruD family.</text>
</comment>
<dbReference type="GO" id="GO:0003723">
    <property type="term" value="F:RNA binding"/>
    <property type="evidence" value="ECO:0007669"/>
    <property type="project" value="InterPro"/>
</dbReference>
<dbReference type="PANTHER" id="PTHR47811:SF1">
    <property type="entry name" value="TRNA PSEUDOURIDINE SYNTHASE D"/>
    <property type="match status" value="1"/>
</dbReference>
<comment type="catalytic activity">
    <reaction evidence="4">
        <text>uridine(13) in tRNA = pseudouridine(13) in tRNA</text>
        <dbReference type="Rhea" id="RHEA:42540"/>
        <dbReference type="Rhea" id="RHEA-COMP:10105"/>
        <dbReference type="Rhea" id="RHEA-COMP:10106"/>
        <dbReference type="ChEBI" id="CHEBI:65314"/>
        <dbReference type="ChEBI" id="CHEBI:65315"/>
        <dbReference type="EC" id="5.4.99.27"/>
    </reaction>
</comment>
<dbReference type="InterPro" id="IPR042214">
    <property type="entry name" value="TruD_catalytic"/>
</dbReference>
<gene>
    <name evidence="4" type="primary">truD</name>
    <name evidence="6" type="ordered locus">Fbal_0849</name>
</gene>
<keyword evidence="3 4" id="KW-0413">Isomerase</keyword>
<dbReference type="GO" id="GO:0160150">
    <property type="term" value="F:tRNA pseudouridine(13) synthase activity"/>
    <property type="evidence" value="ECO:0007669"/>
    <property type="project" value="UniProtKB-EC"/>
</dbReference>
<dbReference type="InterPro" id="IPR043165">
    <property type="entry name" value="TruD_insert_sf"/>
</dbReference>
<evidence type="ECO:0000256" key="4">
    <source>
        <dbReference type="HAMAP-Rule" id="MF_01082"/>
    </source>
</evidence>
<dbReference type="Pfam" id="PF01142">
    <property type="entry name" value="TruD"/>
    <property type="match status" value="2"/>
</dbReference>
<dbReference type="GO" id="GO:0031119">
    <property type="term" value="P:tRNA pseudouridine synthesis"/>
    <property type="evidence" value="ECO:0007669"/>
    <property type="project" value="UniProtKB-UniRule"/>
</dbReference>
<evidence type="ECO:0000313" key="7">
    <source>
        <dbReference type="Proteomes" id="UP000006683"/>
    </source>
</evidence>